<dbReference type="InterPro" id="IPR043563">
    <property type="entry name" value="Sp110/Sp140/Sp140L-like"/>
</dbReference>
<dbReference type="Pfam" id="PF03172">
    <property type="entry name" value="HSR"/>
    <property type="match status" value="1"/>
</dbReference>
<feature type="region of interest" description="Disordered" evidence="1">
    <location>
        <begin position="133"/>
        <end position="164"/>
    </location>
</feature>
<dbReference type="EMBL" id="JBBHLL010000230">
    <property type="protein sequence ID" value="KAK7808766.1"/>
    <property type="molecule type" value="Genomic_DNA"/>
</dbReference>
<dbReference type="GO" id="GO:0000981">
    <property type="term" value="F:DNA-binding transcription factor activity, RNA polymerase II-specific"/>
    <property type="evidence" value="ECO:0007669"/>
    <property type="project" value="TreeGrafter"/>
</dbReference>
<dbReference type="PANTHER" id="PTHR46386">
    <property type="entry name" value="NUCLEAR BODY PROTEIN SP140"/>
    <property type="match status" value="1"/>
</dbReference>
<dbReference type="PROSITE" id="PS51414">
    <property type="entry name" value="HSR"/>
    <property type="match status" value="1"/>
</dbReference>
<feature type="domain" description="HSR" evidence="2">
    <location>
        <begin position="1"/>
        <end position="108"/>
    </location>
</feature>
<gene>
    <name evidence="3" type="ORF">U0070_002330</name>
</gene>
<sequence>MFTMTKAFEEMLLQHFIQMKLDIAYAINKPFPFFEALRDHCFITEKMYKESLQACQNLVPVSRVVHNVLTSLERTFHPSLLLTLFSQVNLHEYPSLGAIFRSFKNVGTAYEANKRSAQTLPKAPAVPAEGRSFQTLLPLPPPQPSLPSRLSSAARVGEPRAASQQITEILDEHPTACDNLTATTDEEADSKGTSSTSSDTGQASSMKTQRNDKDDSPKMPHSLPGPIPAAKNDSPAPNNPEMVQESTSTPAKQKKDSPAPNNLEMAQESTSTPAKQKGDSPAPDDLEMAQEAPITPAKKKGIAILSLGMLPISPALSHPSIYNVTGSTISAFLQPLFSFHLPQRPCENDSKKKEKRHLVNNQKKTSEEKTHTRGCLTCTRSPEEAQSGGSEDSEKECLNQELEDGDQESEGKNWTCSDIQSTGKDCGGPHHWKGSV</sequence>
<protein>
    <recommendedName>
        <fullName evidence="2">HSR domain-containing protein</fullName>
    </recommendedName>
</protein>
<comment type="caution">
    <text evidence="3">The sequence shown here is derived from an EMBL/GenBank/DDBJ whole genome shotgun (WGS) entry which is preliminary data.</text>
</comment>
<feature type="compositionally biased region" description="Basic and acidic residues" evidence="1">
    <location>
        <begin position="209"/>
        <end position="218"/>
    </location>
</feature>
<proteinExistence type="predicted"/>
<feature type="region of interest" description="Disordered" evidence="1">
    <location>
        <begin position="182"/>
        <end position="286"/>
    </location>
</feature>
<organism evidence="3 4">
    <name type="scientific">Myodes glareolus</name>
    <name type="common">Bank vole</name>
    <name type="synonym">Clethrionomys glareolus</name>
    <dbReference type="NCBI Taxonomy" id="447135"/>
    <lineage>
        <taxon>Eukaryota</taxon>
        <taxon>Metazoa</taxon>
        <taxon>Chordata</taxon>
        <taxon>Craniata</taxon>
        <taxon>Vertebrata</taxon>
        <taxon>Euteleostomi</taxon>
        <taxon>Mammalia</taxon>
        <taxon>Eutheria</taxon>
        <taxon>Euarchontoglires</taxon>
        <taxon>Glires</taxon>
        <taxon>Rodentia</taxon>
        <taxon>Myomorpha</taxon>
        <taxon>Muroidea</taxon>
        <taxon>Cricetidae</taxon>
        <taxon>Arvicolinae</taxon>
        <taxon>Myodes</taxon>
    </lineage>
</organism>
<evidence type="ECO:0000256" key="1">
    <source>
        <dbReference type="SAM" id="MobiDB-lite"/>
    </source>
</evidence>
<reference evidence="3 4" key="1">
    <citation type="journal article" date="2023" name="bioRxiv">
        <title>Conserved and derived expression patterns and positive selection on dental genes reveal complex evolutionary context of ever-growing rodent molars.</title>
        <authorList>
            <person name="Calamari Z.T."/>
            <person name="Song A."/>
            <person name="Cohen E."/>
            <person name="Akter M."/>
            <person name="Roy R.D."/>
            <person name="Hallikas O."/>
            <person name="Christensen M.M."/>
            <person name="Li P."/>
            <person name="Marangoni P."/>
            <person name="Jernvall J."/>
            <person name="Klein O.D."/>
        </authorList>
    </citation>
    <scope>NUCLEOTIDE SEQUENCE [LARGE SCALE GENOMIC DNA]</scope>
    <source>
        <strain evidence="3">V071</strain>
    </source>
</reference>
<feature type="compositionally biased region" description="Low complexity" evidence="1">
    <location>
        <begin position="191"/>
        <end position="205"/>
    </location>
</feature>
<evidence type="ECO:0000259" key="2">
    <source>
        <dbReference type="PROSITE" id="PS51414"/>
    </source>
</evidence>
<keyword evidence="4" id="KW-1185">Reference proteome</keyword>
<feature type="region of interest" description="Disordered" evidence="1">
    <location>
        <begin position="345"/>
        <end position="436"/>
    </location>
</feature>
<dbReference type="InterPro" id="IPR004865">
    <property type="entry name" value="HSR_dom"/>
</dbReference>
<name>A0AAW0I2J7_MYOGA</name>
<accession>A0AAW0I2J7</accession>
<dbReference type="Proteomes" id="UP001488838">
    <property type="component" value="Unassembled WGS sequence"/>
</dbReference>
<evidence type="ECO:0000313" key="4">
    <source>
        <dbReference type="Proteomes" id="UP001488838"/>
    </source>
</evidence>
<dbReference type="AlphaFoldDB" id="A0AAW0I2J7"/>
<evidence type="ECO:0000313" key="3">
    <source>
        <dbReference type="EMBL" id="KAK7808766.1"/>
    </source>
</evidence>
<dbReference type="PANTHER" id="PTHR46386:SF7">
    <property type="entry name" value="SP110 NUCLEAR BODY PROTEIN"/>
    <property type="match status" value="1"/>
</dbReference>
<dbReference type="GO" id="GO:0005634">
    <property type="term" value="C:nucleus"/>
    <property type="evidence" value="ECO:0007669"/>
    <property type="project" value="InterPro"/>
</dbReference>
<feature type="compositionally biased region" description="Polar residues" evidence="1">
    <location>
        <begin position="412"/>
        <end position="423"/>
    </location>
</feature>